<keyword evidence="5 9" id="KW-0238">DNA-binding</keyword>
<dbReference type="Gene3D" id="1.10.10.60">
    <property type="entry name" value="Homeodomain-like"/>
    <property type="match status" value="1"/>
</dbReference>
<dbReference type="GO" id="GO:0005737">
    <property type="term" value="C:cytoplasm"/>
    <property type="evidence" value="ECO:0007669"/>
    <property type="project" value="UniProtKB-SubCell"/>
</dbReference>
<comment type="subcellular location">
    <subcellularLocation>
        <location evidence="2">Cytoplasm</location>
    </subcellularLocation>
    <subcellularLocation>
        <location evidence="1 9 10">Nucleus</location>
    </subcellularLocation>
</comment>
<dbReference type="InterPro" id="IPR009057">
    <property type="entry name" value="Homeodomain-like_sf"/>
</dbReference>
<dbReference type="AlphaFoldDB" id="A0A553P4X5"/>
<keyword evidence="6 9" id="KW-0371">Homeobox</keyword>
<organism evidence="13 14">
    <name type="scientific">Tigriopus californicus</name>
    <name type="common">Marine copepod</name>
    <dbReference type="NCBI Taxonomy" id="6832"/>
    <lineage>
        <taxon>Eukaryota</taxon>
        <taxon>Metazoa</taxon>
        <taxon>Ecdysozoa</taxon>
        <taxon>Arthropoda</taxon>
        <taxon>Crustacea</taxon>
        <taxon>Multicrustacea</taxon>
        <taxon>Hexanauplia</taxon>
        <taxon>Copepoda</taxon>
        <taxon>Harpacticoida</taxon>
        <taxon>Harpacticidae</taxon>
        <taxon>Tigriopus</taxon>
    </lineage>
</organism>
<evidence type="ECO:0000256" key="5">
    <source>
        <dbReference type="ARBA" id="ARBA00023125"/>
    </source>
</evidence>
<dbReference type="SMART" id="SM00389">
    <property type="entry name" value="HOX"/>
    <property type="match status" value="1"/>
</dbReference>
<keyword evidence="4" id="KW-0805">Transcription regulation</keyword>
<dbReference type="EMBL" id="VCGU01000008">
    <property type="protein sequence ID" value="TRY72737.1"/>
    <property type="molecule type" value="Genomic_DNA"/>
</dbReference>
<keyword evidence="8 9" id="KW-0539">Nucleus</keyword>
<feature type="compositionally biased region" description="Polar residues" evidence="11">
    <location>
        <begin position="60"/>
        <end position="71"/>
    </location>
</feature>
<evidence type="ECO:0000256" key="8">
    <source>
        <dbReference type="ARBA" id="ARBA00023242"/>
    </source>
</evidence>
<feature type="region of interest" description="Disordered" evidence="11">
    <location>
        <begin position="51"/>
        <end position="200"/>
    </location>
</feature>
<dbReference type="Pfam" id="PF00046">
    <property type="entry name" value="Homeodomain"/>
    <property type="match status" value="1"/>
</dbReference>
<feature type="compositionally biased region" description="Basic and acidic residues" evidence="11">
    <location>
        <begin position="185"/>
        <end position="197"/>
    </location>
</feature>
<sequence length="385" mass="43062">MYQTALESHQIQTLNNSVPASVKLSIASSPSEGSGHPSYVNGLHPGIGGVLNLGDPSHLHSLNSPNASGSHYANHGEGSGGPPHMNYSLNGQSSDEAPMGSYCKPSTNFPPSPSSDSPTSDPPTTPSQHNAYSLPHLAPHADDHHPHNHHHSQALSSTHGTPQRGNTSCLTPPHSANQKDSTSNDFDRLHSIPKDSSYDSANFSSEQVDCICDSLHQREDIKTLESFLSILDQDYQLESSEPSEAVLRAKAYVAYEREQYRELYTIMESRDFSPKYHEMLQNMWYNAHYKEAEKVRQRSLGAVDKYRLRRKFPLPRTIWDGEDTVYCFKEKSRNALKEMYKHNRYPTPDEKRTLADKTSLTMTQVSNWFKNRRQRDRTPASAGGA</sequence>
<dbReference type="GO" id="GO:0000981">
    <property type="term" value="F:DNA-binding transcription factor activity, RNA polymerase II-specific"/>
    <property type="evidence" value="ECO:0007669"/>
    <property type="project" value="InterPro"/>
</dbReference>
<protein>
    <recommendedName>
        <fullName evidence="12">Homeobox domain-containing protein</fullName>
    </recommendedName>
</protein>
<evidence type="ECO:0000256" key="9">
    <source>
        <dbReference type="PROSITE-ProRule" id="PRU00108"/>
    </source>
</evidence>
<evidence type="ECO:0000256" key="6">
    <source>
        <dbReference type="ARBA" id="ARBA00023155"/>
    </source>
</evidence>
<dbReference type="GO" id="GO:0005667">
    <property type="term" value="C:transcription regulator complex"/>
    <property type="evidence" value="ECO:0007669"/>
    <property type="project" value="TreeGrafter"/>
</dbReference>
<feature type="DNA-binding region" description="Homeobox" evidence="9">
    <location>
        <begin position="330"/>
        <end position="380"/>
    </location>
</feature>
<evidence type="ECO:0000256" key="10">
    <source>
        <dbReference type="RuleBase" id="RU000682"/>
    </source>
</evidence>
<dbReference type="InterPro" id="IPR001356">
    <property type="entry name" value="HD"/>
</dbReference>
<feature type="compositionally biased region" description="Polar residues" evidence="11">
    <location>
        <begin position="153"/>
        <end position="184"/>
    </location>
</feature>
<accession>A0A553P4X5</accession>
<dbReference type="Pfam" id="PF16878">
    <property type="entry name" value="SIX1_SD"/>
    <property type="match status" value="1"/>
</dbReference>
<dbReference type="GO" id="GO:0005634">
    <property type="term" value="C:nucleus"/>
    <property type="evidence" value="ECO:0007669"/>
    <property type="project" value="UniProtKB-SubCell"/>
</dbReference>
<evidence type="ECO:0000256" key="2">
    <source>
        <dbReference type="ARBA" id="ARBA00004496"/>
    </source>
</evidence>
<dbReference type="STRING" id="6832.A0A553P4X5"/>
<dbReference type="PANTHER" id="PTHR10390:SF44">
    <property type="entry name" value="SIX HOMEOBOX 4"/>
    <property type="match status" value="1"/>
</dbReference>
<dbReference type="PROSITE" id="PS00027">
    <property type="entry name" value="HOMEOBOX_1"/>
    <property type="match status" value="1"/>
</dbReference>
<evidence type="ECO:0000313" key="14">
    <source>
        <dbReference type="Proteomes" id="UP000318571"/>
    </source>
</evidence>
<dbReference type="PANTHER" id="PTHR10390">
    <property type="entry name" value="HOMEOBOX PROTEIN SIX"/>
    <property type="match status" value="1"/>
</dbReference>
<dbReference type="InterPro" id="IPR017970">
    <property type="entry name" value="Homeobox_CS"/>
</dbReference>
<dbReference type="GO" id="GO:0000978">
    <property type="term" value="F:RNA polymerase II cis-regulatory region sequence-specific DNA binding"/>
    <property type="evidence" value="ECO:0007669"/>
    <property type="project" value="TreeGrafter"/>
</dbReference>
<evidence type="ECO:0000256" key="7">
    <source>
        <dbReference type="ARBA" id="ARBA00023163"/>
    </source>
</evidence>
<evidence type="ECO:0000313" key="13">
    <source>
        <dbReference type="EMBL" id="TRY72737.1"/>
    </source>
</evidence>
<dbReference type="FunFam" id="1.10.10.60:FF:000085">
    <property type="entry name" value="SIX homeobox 5"/>
    <property type="match status" value="1"/>
</dbReference>
<comment type="caution">
    <text evidence="13">The sequence shown here is derived from an EMBL/GenBank/DDBJ whole genome shotgun (WGS) entry which is preliminary data.</text>
</comment>
<evidence type="ECO:0000256" key="1">
    <source>
        <dbReference type="ARBA" id="ARBA00004123"/>
    </source>
</evidence>
<dbReference type="CDD" id="cd00086">
    <property type="entry name" value="homeodomain"/>
    <property type="match status" value="1"/>
</dbReference>
<gene>
    <name evidence="13" type="ORF">TCAL_11181</name>
</gene>
<evidence type="ECO:0000256" key="3">
    <source>
        <dbReference type="ARBA" id="ARBA00022473"/>
    </source>
</evidence>
<name>A0A553P4X5_TIGCA</name>
<dbReference type="Proteomes" id="UP000318571">
    <property type="component" value="Chromosome 7"/>
</dbReference>
<feature type="domain" description="Homeobox" evidence="12">
    <location>
        <begin position="328"/>
        <end position="379"/>
    </location>
</feature>
<dbReference type="SUPFAM" id="SSF46689">
    <property type="entry name" value="Homeodomain-like"/>
    <property type="match status" value="1"/>
</dbReference>
<feature type="non-terminal residue" evidence="13">
    <location>
        <position position="385"/>
    </location>
</feature>
<evidence type="ECO:0000259" key="12">
    <source>
        <dbReference type="PROSITE" id="PS50071"/>
    </source>
</evidence>
<evidence type="ECO:0000256" key="11">
    <source>
        <dbReference type="SAM" id="MobiDB-lite"/>
    </source>
</evidence>
<reference evidence="13 14" key="1">
    <citation type="journal article" date="2018" name="Nat. Ecol. Evol.">
        <title>Genomic signatures of mitonuclear coevolution across populations of Tigriopus californicus.</title>
        <authorList>
            <person name="Barreto F.S."/>
            <person name="Watson E.T."/>
            <person name="Lima T.G."/>
            <person name="Willett C.S."/>
            <person name="Edmands S."/>
            <person name="Li W."/>
            <person name="Burton R.S."/>
        </authorList>
    </citation>
    <scope>NUCLEOTIDE SEQUENCE [LARGE SCALE GENOMIC DNA]</scope>
    <source>
        <strain evidence="13 14">San Diego</strain>
    </source>
</reference>
<evidence type="ECO:0000256" key="4">
    <source>
        <dbReference type="ARBA" id="ARBA00023015"/>
    </source>
</evidence>
<proteinExistence type="predicted"/>
<dbReference type="InterPro" id="IPR031701">
    <property type="entry name" value="SIX1_SD"/>
</dbReference>
<keyword evidence="7" id="KW-0804">Transcription</keyword>
<keyword evidence="14" id="KW-1185">Reference proteome</keyword>
<dbReference type="PROSITE" id="PS50071">
    <property type="entry name" value="HOMEOBOX_2"/>
    <property type="match status" value="1"/>
</dbReference>
<keyword evidence="3" id="KW-0217">Developmental protein</keyword>